<organism evidence="1 2">
    <name type="scientific">Catharanthus roseus</name>
    <name type="common">Madagascar periwinkle</name>
    <name type="synonym">Vinca rosea</name>
    <dbReference type="NCBI Taxonomy" id="4058"/>
    <lineage>
        <taxon>Eukaryota</taxon>
        <taxon>Viridiplantae</taxon>
        <taxon>Streptophyta</taxon>
        <taxon>Embryophyta</taxon>
        <taxon>Tracheophyta</taxon>
        <taxon>Spermatophyta</taxon>
        <taxon>Magnoliopsida</taxon>
        <taxon>eudicotyledons</taxon>
        <taxon>Gunneridae</taxon>
        <taxon>Pentapetalae</taxon>
        <taxon>asterids</taxon>
        <taxon>lamiids</taxon>
        <taxon>Gentianales</taxon>
        <taxon>Apocynaceae</taxon>
        <taxon>Rauvolfioideae</taxon>
        <taxon>Vinceae</taxon>
        <taxon>Catharanthinae</taxon>
        <taxon>Catharanthus</taxon>
    </lineage>
</organism>
<evidence type="ECO:0000313" key="2">
    <source>
        <dbReference type="Proteomes" id="UP001060085"/>
    </source>
</evidence>
<keyword evidence="2" id="KW-1185">Reference proteome</keyword>
<name>A0ACC0CGB2_CATRO</name>
<dbReference type="EMBL" id="CM044701">
    <property type="protein sequence ID" value="KAI5683941.1"/>
    <property type="molecule type" value="Genomic_DNA"/>
</dbReference>
<protein>
    <submittedName>
        <fullName evidence="1">Uncharacterized protein</fullName>
    </submittedName>
</protein>
<evidence type="ECO:0000313" key="1">
    <source>
        <dbReference type="EMBL" id="KAI5683941.1"/>
    </source>
</evidence>
<sequence>MKNHLVLLTLCTWLAFLAFVGSSTNSLDAYRTLLGRSFDGVNNPTPPRRSLLSSDSKGPETALVAALDGTVHLLDLDSMKPLWSLASGPKIYSSYQAPVTNEDDRENVSGIGSDYYIDCGDDWELYAHSRLGKVKLMRTLEEYISSTPQIAEDGGIVLGSKKTTAFLVDAKTGRVIYTYKSSDPPGTPQNDNENTVVYNTTVEEQGLSRAKLKDDELPLYITRTDYLLTSFAPDSNKVLWNMTVAEIGAAFLCQGLENSFDGALLDSQASEPGFSMPLPCQSRALVYRFRNHDILEAFSRPSGLPEAHHQGMMLPSSISNDILPSQPNVHKVLKLLPSPNNGDEILDSHGRIANEPVLPLPPAMRNAGAQGPEVKINPTDGQSLVYEKLVFPSIFSAIVLVAFTTYLHGPMARKFELVKLFGGRAPTSLPSKKKRARKSGKGGSSAEQGDKNPLSDGSNLLLNLNQPIASVDGRIIGKLFVSNKEIAKGSNGTVVLEGTYEGRLVAVKRLVRAHHDIAFKEIQNLIASDRHQNIVRWYGVEKDQDFVYLSLERCICNLNDLIDIYSDFSETSTHGNNLDAEITTEDGINLDSIKAYLQDTQLWMPNGYPSPTLLELMRDVVSGLVHLHELGIIHRDLKPQNILIVKERSLCAKLSDMGISKRLIGDTSSLGQHATGCGSSGWQSPEQLLHGRQTRAVDLFSLGCVLYYCITGGRHPFGSRLERDINIVKNQSDLFLVEHIPEAVHLFSRLLDPIAEMRPKATDVLAHPLFWSAEMRLSFLLDASDRVELEDREENGSELLKAVESTARITLGGRWDEKMEPVFLDNIGRYRRYKFDSVRDLLRVIRNKRNHYRELPAEVQEILGAIPEGYEGYFRSRFPKLLIEIYKVMSIYCREDNEIKKYFEI</sequence>
<proteinExistence type="predicted"/>
<comment type="caution">
    <text evidence="1">The sequence shown here is derived from an EMBL/GenBank/DDBJ whole genome shotgun (WGS) entry which is preliminary data.</text>
</comment>
<reference evidence="2" key="1">
    <citation type="journal article" date="2023" name="Nat. Plants">
        <title>Single-cell RNA sequencing provides a high-resolution roadmap for understanding the multicellular compartmentation of specialized metabolism.</title>
        <authorList>
            <person name="Sun S."/>
            <person name="Shen X."/>
            <person name="Li Y."/>
            <person name="Li Y."/>
            <person name="Wang S."/>
            <person name="Li R."/>
            <person name="Zhang H."/>
            <person name="Shen G."/>
            <person name="Guo B."/>
            <person name="Wei J."/>
            <person name="Xu J."/>
            <person name="St-Pierre B."/>
            <person name="Chen S."/>
            <person name="Sun C."/>
        </authorList>
    </citation>
    <scope>NUCLEOTIDE SEQUENCE [LARGE SCALE GENOMIC DNA]</scope>
</reference>
<dbReference type="Proteomes" id="UP001060085">
    <property type="component" value="Linkage Group LG01"/>
</dbReference>
<accession>A0ACC0CGB2</accession>
<gene>
    <name evidence="1" type="ORF">M9H77_05169</name>
</gene>